<reference evidence="1" key="2">
    <citation type="journal article" date="2015" name="Data Brief">
        <title>Shoot transcriptome of the giant reed, Arundo donax.</title>
        <authorList>
            <person name="Barrero R.A."/>
            <person name="Guerrero F.D."/>
            <person name="Moolhuijzen P."/>
            <person name="Goolsby J.A."/>
            <person name="Tidwell J."/>
            <person name="Bellgard S.E."/>
            <person name="Bellgard M.I."/>
        </authorList>
    </citation>
    <scope>NUCLEOTIDE SEQUENCE</scope>
    <source>
        <tissue evidence="1">Shoot tissue taken approximately 20 cm above the soil surface</tissue>
    </source>
</reference>
<protein>
    <submittedName>
        <fullName evidence="1">Uncharacterized protein</fullName>
    </submittedName>
</protein>
<evidence type="ECO:0000313" key="1">
    <source>
        <dbReference type="EMBL" id="JAD81215.1"/>
    </source>
</evidence>
<reference evidence="1" key="1">
    <citation type="submission" date="2014-09" db="EMBL/GenBank/DDBJ databases">
        <authorList>
            <person name="Magalhaes I.L.F."/>
            <person name="Oliveira U."/>
            <person name="Santos F.R."/>
            <person name="Vidigal T.H.D.A."/>
            <person name="Brescovit A.D."/>
            <person name="Santos A.J."/>
        </authorList>
    </citation>
    <scope>NUCLEOTIDE SEQUENCE</scope>
    <source>
        <tissue evidence="1">Shoot tissue taken approximately 20 cm above the soil surface</tissue>
    </source>
</reference>
<organism evidence="1">
    <name type="scientific">Arundo donax</name>
    <name type="common">Giant reed</name>
    <name type="synonym">Donax arundinaceus</name>
    <dbReference type="NCBI Taxonomy" id="35708"/>
    <lineage>
        <taxon>Eukaryota</taxon>
        <taxon>Viridiplantae</taxon>
        <taxon>Streptophyta</taxon>
        <taxon>Embryophyta</taxon>
        <taxon>Tracheophyta</taxon>
        <taxon>Spermatophyta</taxon>
        <taxon>Magnoliopsida</taxon>
        <taxon>Liliopsida</taxon>
        <taxon>Poales</taxon>
        <taxon>Poaceae</taxon>
        <taxon>PACMAD clade</taxon>
        <taxon>Arundinoideae</taxon>
        <taxon>Arundineae</taxon>
        <taxon>Arundo</taxon>
    </lineage>
</organism>
<accession>A0A0A9D6F2</accession>
<dbReference type="EMBL" id="GBRH01216680">
    <property type="protein sequence ID" value="JAD81215.1"/>
    <property type="molecule type" value="Transcribed_RNA"/>
</dbReference>
<proteinExistence type="predicted"/>
<name>A0A0A9D6F2_ARUDO</name>
<dbReference type="AlphaFoldDB" id="A0A0A9D6F2"/>
<sequence length="70" mass="7995">MILAGKSASIKICSGSLRCSYPGFPRSLSSLKNYETKYVKLVFFAKKQKHKIIGKNRAMELSIRNMKLKR</sequence>